<dbReference type="InterPro" id="IPR013087">
    <property type="entry name" value="Znf_C2H2_type"/>
</dbReference>
<feature type="domain" description="C2H2-type" evidence="2">
    <location>
        <begin position="63"/>
        <end position="86"/>
    </location>
</feature>
<feature type="domain" description="C2H2-type" evidence="2">
    <location>
        <begin position="91"/>
        <end position="114"/>
    </location>
</feature>
<dbReference type="EMBL" id="GEGO01007469">
    <property type="protein sequence ID" value="JAR87935.1"/>
    <property type="molecule type" value="Transcribed_RNA"/>
</dbReference>
<organism evidence="3">
    <name type="scientific">Ixodes ricinus</name>
    <name type="common">Common tick</name>
    <name type="synonym">Acarus ricinus</name>
    <dbReference type="NCBI Taxonomy" id="34613"/>
    <lineage>
        <taxon>Eukaryota</taxon>
        <taxon>Metazoa</taxon>
        <taxon>Ecdysozoa</taxon>
        <taxon>Arthropoda</taxon>
        <taxon>Chelicerata</taxon>
        <taxon>Arachnida</taxon>
        <taxon>Acari</taxon>
        <taxon>Parasitiformes</taxon>
        <taxon>Ixodida</taxon>
        <taxon>Ixodoidea</taxon>
        <taxon>Ixodidae</taxon>
        <taxon>Ixodinae</taxon>
        <taxon>Ixodes</taxon>
    </lineage>
</organism>
<feature type="domain" description="C2H2-type" evidence="2">
    <location>
        <begin position="183"/>
        <end position="206"/>
    </location>
</feature>
<dbReference type="SMART" id="SM00355">
    <property type="entry name" value="ZnF_C2H2"/>
    <property type="match status" value="5"/>
</dbReference>
<sequence length="1083" mass="119687">MATPKVLVLPPTGQCKTLSALHILMQPKNLVHFFKCMDSSCSFTCDDDDLFLVHLSAHREQALLCMYCSLLATSGPRLIKHMVTAHGSRKAQCSLCLYRACSETHLAVHTAIAHEGSVLPWYLCKNFAPPVVQPLSLGDVSAALYRCVNGPKIAGVQTCRFLCLTAKAFCEHLQMNHSGHKLYTCHLCKRRNKSPGTLIKHYAHSHGFLKVQCLHCDFVHMSEWKAFKHVMEEHADKPFRLLLRSGRAPVAWVMLKDLSASLLSKFVVSERPNMWEALETAVQVDLTPNSSFEAGICQESGLGNGMPPSGGMSVCNSMKGLLACPLPTDLDQHTLEERSTEGGLSDFCIKGEDLRELPGEDEIPANLHCSIPEIQSLPSERMCKLHEDNSQEPEPLHQGFQVSSVTLGAHTKKMQEQGRSNSSLQPHNQAIAGGMSEYNSMKGLLALPLPTELDQHTLKEHLMEGMPSGYCSTGEDRELPSKNEMPANLQRSMPEVQSLPSERVCKLHEDNSQDLEPLHQGFHISSVILIPRTEQVQEQGRRDSPLQPHNQSVATNTVTNVGDTTVDSAMSSAGVGITSAGELAIDNSCVAPYVCVLCHKRQEKVAYLERMSVRHGKMFLCNRCATRGRAGLSSIRQGQTEPRPALKTLTNNKKFSREAVISISDSDNSDTAVCEVISDVEEEVTATKDQKSKWSSPRRTPQRDPSEKSRRNSLNAHDSSHCLPSNFGAKSSGIAPGRPPVPEIIDQRPAKQFALKYTDCCPNGSLETCPPTDMVVERRLPNAHSAPKFERTEELPGPLCIRRGIRKHQLAAPATTDQKPVVQLNLKNTNCCPKGYLQTCPPTDRVVERRLPNAHSALKFERTEGLSGSLCIRRRKRKHQLAAPATTDQKPVVQLALKNTDCCPKGSLQTCPPTDRKAERRLPNAHSAPKFERTEELPGPLCIRRRQGKHRLALKTLASNERCVARKSLSGNGHFVRSRKPCSKRSSCETSITIGDPEDSTVAALCEVLVVNSDPEDEVTATTCNGFSYYGLKSRPLNNSKLFVCDSDLKIPYVTFVSARKFQPRLIVPKFGIADFIRQHPCE</sequence>
<accession>A0A147BC66</accession>
<evidence type="ECO:0000313" key="3">
    <source>
        <dbReference type="EMBL" id="JAR87935.1"/>
    </source>
</evidence>
<feature type="domain" description="C2H2-type" evidence="2">
    <location>
        <begin position="211"/>
        <end position="234"/>
    </location>
</feature>
<dbReference type="AlphaFoldDB" id="A0A147BC66"/>
<feature type="region of interest" description="Disordered" evidence="1">
    <location>
        <begin position="684"/>
        <end position="744"/>
    </location>
</feature>
<evidence type="ECO:0000259" key="2">
    <source>
        <dbReference type="SMART" id="SM00355"/>
    </source>
</evidence>
<feature type="domain" description="C2H2-type" evidence="2">
    <location>
        <begin position="34"/>
        <end position="58"/>
    </location>
</feature>
<proteinExistence type="predicted"/>
<feature type="compositionally biased region" description="Basic and acidic residues" evidence="1">
    <location>
        <begin position="701"/>
        <end position="710"/>
    </location>
</feature>
<protein>
    <submittedName>
        <fullName evidence="3">Putative conserved proteinconserved protein</fullName>
    </submittedName>
</protein>
<reference evidence="3" key="1">
    <citation type="journal article" date="2018" name="PLoS Negl. Trop. Dis.">
        <title>Sialome diversity of ticks revealed by RNAseq of single tick salivary glands.</title>
        <authorList>
            <person name="Perner J."/>
            <person name="Kropackova S."/>
            <person name="Kopacek P."/>
            <person name="Ribeiro J.M."/>
        </authorList>
    </citation>
    <scope>NUCLEOTIDE SEQUENCE</scope>
    <source>
        <strain evidence="3">Siblings of single egg batch collected in Ceske Budejovice</strain>
        <tissue evidence="3">Salivary glands</tissue>
    </source>
</reference>
<evidence type="ECO:0000256" key="1">
    <source>
        <dbReference type="SAM" id="MobiDB-lite"/>
    </source>
</evidence>
<name>A0A147BC66_IXORI</name>